<feature type="non-terminal residue" evidence="2">
    <location>
        <position position="1"/>
    </location>
</feature>
<name>A0A9N9EUF9_9GLOM</name>
<feature type="compositionally biased region" description="Basic and acidic residues" evidence="1">
    <location>
        <begin position="1"/>
        <end position="10"/>
    </location>
</feature>
<gene>
    <name evidence="2" type="ORF">ALEPTO_LOCUS11381</name>
</gene>
<feature type="compositionally biased region" description="Polar residues" evidence="1">
    <location>
        <begin position="11"/>
        <end position="29"/>
    </location>
</feature>
<comment type="caution">
    <text evidence="2">The sequence shown here is derived from an EMBL/GenBank/DDBJ whole genome shotgun (WGS) entry which is preliminary data.</text>
</comment>
<evidence type="ECO:0000313" key="2">
    <source>
        <dbReference type="EMBL" id="CAG8695813.1"/>
    </source>
</evidence>
<sequence>KLDAKTKINVEESTSNTQSSINDNTSNIPAVNGKYTKPTKGGMIPVMRNKVRK</sequence>
<organism evidence="2 3">
    <name type="scientific">Ambispora leptoticha</name>
    <dbReference type="NCBI Taxonomy" id="144679"/>
    <lineage>
        <taxon>Eukaryota</taxon>
        <taxon>Fungi</taxon>
        <taxon>Fungi incertae sedis</taxon>
        <taxon>Mucoromycota</taxon>
        <taxon>Glomeromycotina</taxon>
        <taxon>Glomeromycetes</taxon>
        <taxon>Archaeosporales</taxon>
        <taxon>Ambisporaceae</taxon>
        <taxon>Ambispora</taxon>
    </lineage>
</organism>
<proteinExistence type="predicted"/>
<evidence type="ECO:0000313" key="3">
    <source>
        <dbReference type="Proteomes" id="UP000789508"/>
    </source>
</evidence>
<protein>
    <submittedName>
        <fullName evidence="2">8490_t:CDS:1</fullName>
    </submittedName>
</protein>
<evidence type="ECO:0000256" key="1">
    <source>
        <dbReference type="SAM" id="MobiDB-lite"/>
    </source>
</evidence>
<accession>A0A9N9EUF9</accession>
<dbReference type="EMBL" id="CAJVPS010017976">
    <property type="protein sequence ID" value="CAG8695813.1"/>
    <property type="molecule type" value="Genomic_DNA"/>
</dbReference>
<dbReference type="AlphaFoldDB" id="A0A9N9EUF9"/>
<dbReference type="Proteomes" id="UP000789508">
    <property type="component" value="Unassembled WGS sequence"/>
</dbReference>
<keyword evidence="3" id="KW-1185">Reference proteome</keyword>
<reference evidence="2" key="1">
    <citation type="submission" date="2021-06" db="EMBL/GenBank/DDBJ databases">
        <authorList>
            <person name="Kallberg Y."/>
            <person name="Tangrot J."/>
            <person name="Rosling A."/>
        </authorList>
    </citation>
    <scope>NUCLEOTIDE SEQUENCE</scope>
    <source>
        <strain evidence="2">FL130A</strain>
    </source>
</reference>
<feature type="region of interest" description="Disordered" evidence="1">
    <location>
        <begin position="1"/>
        <end position="53"/>
    </location>
</feature>